<dbReference type="Gene3D" id="3.30.9.10">
    <property type="entry name" value="D-Amino Acid Oxidase, subunit A, domain 2"/>
    <property type="match status" value="1"/>
</dbReference>
<dbReference type="UniPathway" id="UPA00223">
    <property type="reaction ID" value="UER01008"/>
</dbReference>
<dbReference type="GO" id="GO:0005737">
    <property type="term" value="C:cytoplasm"/>
    <property type="evidence" value="ECO:0007669"/>
    <property type="project" value="TreeGrafter"/>
</dbReference>
<evidence type="ECO:0000256" key="9">
    <source>
        <dbReference type="ARBA" id="ARBA00023002"/>
    </source>
</evidence>
<evidence type="ECO:0000256" key="10">
    <source>
        <dbReference type="ARBA" id="ARBA00030660"/>
    </source>
</evidence>
<gene>
    <name evidence="12" type="primary">mqo</name>
    <name evidence="12" type="ORF">NCTC12475_00701</name>
</gene>
<dbReference type="SUPFAM" id="SSF51905">
    <property type="entry name" value="FAD/NAD(P)-binding domain"/>
    <property type="match status" value="1"/>
</dbReference>
<dbReference type="InterPro" id="IPR036188">
    <property type="entry name" value="FAD/NAD-bd_sf"/>
</dbReference>
<evidence type="ECO:0000313" key="13">
    <source>
        <dbReference type="Proteomes" id="UP000254920"/>
    </source>
</evidence>
<comment type="similarity">
    <text evidence="4">Belongs to the MQO family.</text>
</comment>
<evidence type="ECO:0000256" key="2">
    <source>
        <dbReference type="ARBA" id="ARBA00001974"/>
    </source>
</evidence>
<dbReference type="PANTHER" id="PTHR43104">
    <property type="entry name" value="L-2-HYDROXYGLUTARATE DEHYDROGENASE, MITOCHONDRIAL"/>
    <property type="match status" value="1"/>
</dbReference>
<dbReference type="OrthoDB" id="5337444at2"/>
<dbReference type="EC" id="1.1.5.4" evidence="5"/>
<dbReference type="GO" id="GO:0047545">
    <property type="term" value="F:(S)-2-hydroxyglutarate dehydrogenase activity"/>
    <property type="evidence" value="ECO:0007669"/>
    <property type="project" value="TreeGrafter"/>
</dbReference>
<evidence type="ECO:0000256" key="3">
    <source>
        <dbReference type="ARBA" id="ARBA00005012"/>
    </source>
</evidence>
<evidence type="ECO:0000256" key="6">
    <source>
        <dbReference type="ARBA" id="ARBA00022532"/>
    </source>
</evidence>
<protein>
    <recommendedName>
        <fullName evidence="5">malate dehydrogenase (quinone)</fullName>
        <ecNumber evidence="5">1.1.5.4</ecNumber>
    </recommendedName>
    <alternativeName>
        <fullName evidence="11">MQO</fullName>
    </alternativeName>
    <alternativeName>
        <fullName evidence="10">Malate dehydrogenase [quinone]</fullName>
    </alternativeName>
</protein>
<dbReference type="RefSeq" id="WP_115616029.1">
    <property type="nucleotide sequence ID" value="NZ_UFVD01000001.1"/>
</dbReference>
<proteinExistence type="inferred from homology"/>
<dbReference type="GO" id="GO:0008924">
    <property type="term" value="F:L-malate dehydrogenase (quinone) activity"/>
    <property type="evidence" value="ECO:0007669"/>
    <property type="project" value="UniProtKB-EC"/>
</dbReference>
<dbReference type="Pfam" id="PF06039">
    <property type="entry name" value="Mqo"/>
    <property type="match status" value="1"/>
</dbReference>
<evidence type="ECO:0000256" key="11">
    <source>
        <dbReference type="ARBA" id="ARBA00031550"/>
    </source>
</evidence>
<accession>A0A381DIH5</accession>
<evidence type="ECO:0000256" key="7">
    <source>
        <dbReference type="ARBA" id="ARBA00022630"/>
    </source>
</evidence>
<dbReference type="PANTHER" id="PTHR43104:SF2">
    <property type="entry name" value="L-2-HYDROXYGLUTARATE DEHYDROGENASE, MITOCHONDRIAL"/>
    <property type="match status" value="1"/>
</dbReference>
<name>A0A381DIH5_9BACT</name>
<evidence type="ECO:0000256" key="5">
    <source>
        <dbReference type="ARBA" id="ARBA00013026"/>
    </source>
</evidence>
<dbReference type="GO" id="GO:0006099">
    <property type="term" value="P:tricarboxylic acid cycle"/>
    <property type="evidence" value="ECO:0007669"/>
    <property type="project" value="UniProtKB-UniPathway"/>
</dbReference>
<evidence type="ECO:0000313" key="12">
    <source>
        <dbReference type="EMBL" id="SUX10504.1"/>
    </source>
</evidence>
<comment type="pathway">
    <text evidence="3">Carbohydrate metabolism; tricarboxylic acid cycle; oxaloacetate from (S)-malate (quinone route): step 1/1.</text>
</comment>
<evidence type="ECO:0000256" key="8">
    <source>
        <dbReference type="ARBA" id="ARBA00022827"/>
    </source>
</evidence>
<organism evidence="12 13">
    <name type="scientific">Campylobacter sputorum subsp. sputorum</name>
    <dbReference type="NCBI Taxonomy" id="32024"/>
    <lineage>
        <taxon>Bacteria</taxon>
        <taxon>Pseudomonadati</taxon>
        <taxon>Campylobacterota</taxon>
        <taxon>Epsilonproteobacteria</taxon>
        <taxon>Campylobacterales</taxon>
        <taxon>Campylobacteraceae</taxon>
        <taxon>Campylobacter</taxon>
    </lineage>
</organism>
<dbReference type="InterPro" id="IPR006231">
    <property type="entry name" value="MQO"/>
</dbReference>
<dbReference type="STRING" id="32024.GCA_000788295_00960"/>
<dbReference type="Gene3D" id="3.50.50.60">
    <property type="entry name" value="FAD/NAD(P)-binding domain"/>
    <property type="match status" value="1"/>
</dbReference>
<keyword evidence="13" id="KW-1185">Reference proteome</keyword>
<evidence type="ECO:0000256" key="1">
    <source>
        <dbReference type="ARBA" id="ARBA00001139"/>
    </source>
</evidence>
<sequence>MKEMHYEVVVVGGGISGSALVYLLSRYTNIKSIALVEKYEGVSTLNSKGTGNSQTIHSGDIETNYTYEKAKKVKKTADMIVKYGLQHGYNEQFMFKHQKFAMGVGEEEVESIKQRYDELKKIYPYLEFYDRDRLKQIEPKVVFDENSNVRKDNVAGIGTLDGAYTTVDFGAMSNSFVDNAKKENSKHVDVYLNSEVKRINQVGNKFYINTINNLSISADFVVVNAGAHSLYLAHKMGYGMDMGTLPMAGSYYLTKKKLLNGKVYMIQNPKLPFAALHGDPDILADGCTRFGPTAIPMPKLERFHGSKSILESLSALNLGMDTISVFWDLLKDSDIRNYLFRNIAFEMPILGKKLFVKDARKIVPSLREDDIYYAKGFGGIRPQVIDKKNKTLMLGEASIDTKKGIIFNMTPSPGATSCLGNGVKDAKKVCEFLNKSFDEAKFESELG</sequence>
<comment type="catalytic activity">
    <reaction evidence="1">
        <text>(S)-malate + a quinone = a quinol + oxaloacetate</text>
        <dbReference type="Rhea" id="RHEA:46012"/>
        <dbReference type="ChEBI" id="CHEBI:15589"/>
        <dbReference type="ChEBI" id="CHEBI:16452"/>
        <dbReference type="ChEBI" id="CHEBI:24646"/>
        <dbReference type="ChEBI" id="CHEBI:132124"/>
        <dbReference type="EC" id="1.1.5.4"/>
    </reaction>
</comment>
<dbReference type="EMBL" id="UFVD01000001">
    <property type="protein sequence ID" value="SUX10504.1"/>
    <property type="molecule type" value="Genomic_DNA"/>
</dbReference>
<keyword evidence="7" id="KW-0285">Flavoprotein</keyword>
<dbReference type="AlphaFoldDB" id="A0A381DIH5"/>
<dbReference type="Proteomes" id="UP000254920">
    <property type="component" value="Unassembled WGS sequence"/>
</dbReference>
<keyword evidence="6" id="KW-0816">Tricarboxylic acid cycle</keyword>
<keyword evidence="8" id="KW-0274">FAD</keyword>
<keyword evidence="9 12" id="KW-0560">Oxidoreductase</keyword>
<evidence type="ECO:0000256" key="4">
    <source>
        <dbReference type="ARBA" id="ARBA00006389"/>
    </source>
</evidence>
<comment type="cofactor">
    <cofactor evidence="2">
        <name>FAD</name>
        <dbReference type="ChEBI" id="CHEBI:57692"/>
    </cofactor>
</comment>
<reference evidence="12 13" key="1">
    <citation type="submission" date="2018-06" db="EMBL/GenBank/DDBJ databases">
        <authorList>
            <consortium name="Pathogen Informatics"/>
            <person name="Doyle S."/>
        </authorList>
    </citation>
    <scope>NUCLEOTIDE SEQUENCE [LARGE SCALE GENOMIC DNA]</scope>
    <source>
        <strain evidence="12 13">NCTC12475</strain>
    </source>
</reference>